<reference evidence="4" key="1">
    <citation type="submission" date="2016-06" db="UniProtKB">
        <authorList>
            <consortium name="WormBaseParasite"/>
        </authorList>
    </citation>
    <scope>IDENTIFICATION</scope>
</reference>
<evidence type="ECO:0000313" key="3">
    <source>
        <dbReference type="Proteomes" id="UP000271098"/>
    </source>
</evidence>
<gene>
    <name evidence="2" type="ORF">GPUH_LOCUS12235</name>
</gene>
<accession>A0A183DU44</accession>
<organism evidence="4">
    <name type="scientific">Gongylonema pulchrum</name>
    <dbReference type="NCBI Taxonomy" id="637853"/>
    <lineage>
        <taxon>Eukaryota</taxon>
        <taxon>Metazoa</taxon>
        <taxon>Ecdysozoa</taxon>
        <taxon>Nematoda</taxon>
        <taxon>Chromadorea</taxon>
        <taxon>Rhabditida</taxon>
        <taxon>Spirurina</taxon>
        <taxon>Spiruromorpha</taxon>
        <taxon>Spiruroidea</taxon>
        <taxon>Gongylonematidae</taxon>
        <taxon>Gongylonema</taxon>
    </lineage>
</organism>
<proteinExistence type="predicted"/>
<dbReference type="OrthoDB" id="5833141at2759"/>
<protein>
    <submittedName>
        <fullName evidence="2 4">Uncharacterized protein</fullName>
    </submittedName>
</protein>
<reference evidence="2 3" key="2">
    <citation type="submission" date="2018-11" db="EMBL/GenBank/DDBJ databases">
        <authorList>
            <consortium name="Pathogen Informatics"/>
        </authorList>
    </citation>
    <scope>NUCLEOTIDE SEQUENCE [LARGE SCALE GENOMIC DNA]</scope>
</reference>
<dbReference type="AlphaFoldDB" id="A0A183DU44"/>
<sequence length="115" mass="13605">MYRSFSTIYFLARNTFSSLGVLERRRRPVTYIKHDDRGTRMVRNLKRRNTSDLVTNDWQSLPVGWRNVRKACDILVRREDDDTCDGNGYGSSGKTRRERSSVDEVWKHDLFDEAE</sequence>
<feature type="region of interest" description="Disordered" evidence="1">
    <location>
        <begin position="80"/>
        <end position="102"/>
    </location>
</feature>
<dbReference type="Proteomes" id="UP000271098">
    <property type="component" value="Unassembled WGS sequence"/>
</dbReference>
<name>A0A183DU44_9BILA</name>
<evidence type="ECO:0000313" key="2">
    <source>
        <dbReference type="EMBL" id="VDN20101.1"/>
    </source>
</evidence>
<keyword evidence="3" id="KW-1185">Reference proteome</keyword>
<dbReference type="EMBL" id="UYRT01079154">
    <property type="protein sequence ID" value="VDN20101.1"/>
    <property type="molecule type" value="Genomic_DNA"/>
</dbReference>
<dbReference type="WBParaSite" id="GPUH_0001224901-mRNA-1">
    <property type="protein sequence ID" value="GPUH_0001224901-mRNA-1"/>
    <property type="gene ID" value="GPUH_0001224901"/>
</dbReference>
<evidence type="ECO:0000313" key="4">
    <source>
        <dbReference type="WBParaSite" id="GPUH_0001224901-mRNA-1"/>
    </source>
</evidence>
<evidence type="ECO:0000256" key="1">
    <source>
        <dbReference type="SAM" id="MobiDB-lite"/>
    </source>
</evidence>